<dbReference type="PANTHER" id="PTHR12483:SF115">
    <property type="entry name" value="COPPER TRANSPORT PROTEIN"/>
    <property type="match status" value="1"/>
</dbReference>
<dbReference type="PANTHER" id="PTHR12483">
    <property type="entry name" value="SOLUTE CARRIER FAMILY 31 COPPER TRANSPORTERS"/>
    <property type="match status" value="1"/>
</dbReference>
<dbReference type="GO" id="GO:0003677">
    <property type="term" value="F:DNA binding"/>
    <property type="evidence" value="ECO:0007669"/>
    <property type="project" value="InterPro"/>
</dbReference>
<evidence type="ECO:0000256" key="3">
    <source>
        <dbReference type="ARBA" id="ARBA00023136"/>
    </source>
</evidence>
<dbReference type="InterPro" id="IPR007889">
    <property type="entry name" value="HTH_Psq"/>
</dbReference>
<organism evidence="7">
    <name type="scientific">Timema shepardi</name>
    <name type="common">Walking stick</name>
    <dbReference type="NCBI Taxonomy" id="629360"/>
    <lineage>
        <taxon>Eukaryota</taxon>
        <taxon>Metazoa</taxon>
        <taxon>Ecdysozoa</taxon>
        <taxon>Arthropoda</taxon>
        <taxon>Hexapoda</taxon>
        <taxon>Insecta</taxon>
        <taxon>Pterygota</taxon>
        <taxon>Neoptera</taxon>
        <taxon>Polyneoptera</taxon>
        <taxon>Phasmatodea</taxon>
        <taxon>Timematodea</taxon>
        <taxon>Timematoidea</taxon>
        <taxon>Timematidae</taxon>
        <taxon>Timema</taxon>
    </lineage>
</organism>
<evidence type="ECO:0000313" key="7">
    <source>
        <dbReference type="EMBL" id="CAD7259053.1"/>
    </source>
</evidence>
<dbReference type="EMBL" id="OC001073">
    <property type="protein sequence ID" value="CAD7259053.1"/>
    <property type="molecule type" value="Genomic_DNA"/>
</dbReference>
<feature type="transmembrane region" description="Helical" evidence="4">
    <location>
        <begin position="358"/>
        <end position="377"/>
    </location>
</feature>
<keyword evidence="4" id="KW-0186">Copper</keyword>
<evidence type="ECO:0000256" key="5">
    <source>
        <dbReference type="SAM" id="MobiDB-lite"/>
    </source>
</evidence>
<protein>
    <recommendedName>
        <fullName evidence="4">Copper transport protein</fullName>
    </recommendedName>
</protein>
<keyword evidence="2 4" id="KW-1133">Transmembrane helix</keyword>
<keyword evidence="3 4" id="KW-0472">Membrane</keyword>
<comment type="subcellular location">
    <subcellularLocation>
        <location evidence="4">Membrane</location>
        <topology evidence="4">Multi-pass membrane protein</topology>
    </subcellularLocation>
</comment>
<feature type="region of interest" description="Disordered" evidence="5">
    <location>
        <begin position="1"/>
        <end position="20"/>
    </location>
</feature>
<dbReference type="Pfam" id="PF04145">
    <property type="entry name" value="Ctr"/>
    <property type="match status" value="1"/>
</dbReference>
<keyword evidence="4" id="KW-0187">Copper transport</keyword>
<dbReference type="AlphaFoldDB" id="A0A7R9AR65"/>
<reference evidence="7" key="1">
    <citation type="submission" date="2020-11" db="EMBL/GenBank/DDBJ databases">
        <authorList>
            <person name="Tran Van P."/>
        </authorList>
    </citation>
    <scope>NUCLEOTIDE SEQUENCE</scope>
</reference>
<name>A0A7R9AR65_TIMSH</name>
<comment type="similarity">
    <text evidence="4">Belongs to the copper transporter (Ctr) (TC 1.A.56) family. SLC31A subfamily.</text>
</comment>
<keyword evidence="4" id="KW-0406">Ion transport</keyword>
<dbReference type="GO" id="GO:0005375">
    <property type="term" value="F:copper ion transmembrane transporter activity"/>
    <property type="evidence" value="ECO:0007669"/>
    <property type="project" value="UniProtKB-UniRule"/>
</dbReference>
<accession>A0A7R9AR65</accession>
<evidence type="ECO:0000259" key="6">
    <source>
        <dbReference type="Pfam" id="PF05225"/>
    </source>
</evidence>
<evidence type="ECO:0000256" key="4">
    <source>
        <dbReference type="RuleBase" id="RU367022"/>
    </source>
</evidence>
<gene>
    <name evidence="7" type="ORF">TSIB3V08_LOCUS3269</name>
</gene>
<feature type="transmembrane region" description="Helical" evidence="4">
    <location>
        <begin position="383"/>
        <end position="402"/>
    </location>
</feature>
<keyword evidence="1 4" id="KW-0812">Transmembrane</keyword>
<proteinExistence type="inferred from homology"/>
<evidence type="ECO:0000256" key="2">
    <source>
        <dbReference type="ARBA" id="ARBA00022989"/>
    </source>
</evidence>
<evidence type="ECO:0000256" key="1">
    <source>
        <dbReference type="ARBA" id="ARBA00022692"/>
    </source>
</evidence>
<dbReference type="Pfam" id="PF05225">
    <property type="entry name" value="HTH_psq"/>
    <property type="match status" value="1"/>
</dbReference>
<sequence length="417" mass="47786">MYLDPTSHMNNSEMDHSTMNHGAMDHGAMDHGAMGHGTMDHGTMDHGTMDHGTMDHSTHASSNKDMDMCGMSHGMMMGIVMVRTYIKKRNKPEISNKIIQEAVRAVCEGKLSLRAAASKYDMTHTALFYQVKRFKKGDEVKSPVKNKIEEETLARASRKEKSCSSRPKVSLKQKELFMKKRLVYSSSDSDGEFSVQDSSDEETLHDLITVERNDTEEIVVDDFVLTEFATKKTKVLYVGHVEEVNGHTYKIRFMRRFRQTWKFTYPETEDISEMERSDIVMKLPQPESSGGTARIMTMKNFHVDFSSMKEKIMVVVVGEFLFWKTYNALQYTSVSVPSEKGVVSEDNRIVQPTMCSRMHYFQTFLHIIQIILSYLLMLIFMTYNLWLCLAVVLGAATGYFLFGWKKSVIVDVTEHCH</sequence>
<keyword evidence="4" id="KW-0813">Transport</keyword>
<dbReference type="InterPro" id="IPR007274">
    <property type="entry name" value="Cop_transporter"/>
</dbReference>
<dbReference type="GO" id="GO:0016020">
    <property type="term" value="C:membrane"/>
    <property type="evidence" value="ECO:0007669"/>
    <property type="project" value="UniProtKB-SubCell"/>
</dbReference>
<feature type="domain" description="HTH psq-type" evidence="6">
    <location>
        <begin position="98"/>
        <end position="133"/>
    </location>
</feature>